<reference evidence="3 4" key="1">
    <citation type="journal article" date="2024" name="Appl. Environ. Microbiol.">
        <title>Pontiella agarivorans sp. nov., a novel marine anaerobic bacterium capable of degrading macroalgal polysaccharides and fixing nitrogen.</title>
        <authorList>
            <person name="Liu N."/>
            <person name="Kivenson V."/>
            <person name="Peng X."/>
            <person name="Cui Z."/>
            <person name="Lankiewicz T.S."/>
            <person name="Gosselin K.M."/>
            <person name="English C.J."/>
            <person name="Blair E.M."/>
            <person name="O'Malley M.A."/>
            <person name="Valentine D.L."/>
        </authorList>
    </citation>
    <scope>NUCLEOTIDE SEQUENCE [LARGE SCALE GENOMIC DNA]</scope>
    <source>
        <strain evidence="3 4">NLcol2</strain>
    </source>
</reference>
<dbReference type="SUPFAM" id="SSF51735">
    <property type="entry name" value="NAD(P)-binding Rossmann-fold domains"/>
    <property type="match status" value="1"/>
</dbReference>
<dbReference type="InterPro" id="IPR006311">
    <property type="entry name" value="TAT_signal"/>
</dbReference>
<dbReference type="RefSeq" id="WP_322608247.1">
    <property type="nucleotide sequence ID" value="NZ_JARVCO010000008.1"/>
</dbReference>
<dbReference type="SUPFAM" id="SSF55347">
    <property type="entry name" value="Glyceraldehyde-3-phosphate dehydrogenase-like, C-terminal domain"/>
    <property type="match status" value="1"/>
</dbReference>
<protein>
    <submittedName>
        <fullName evidence="3">Gfo/Idh/MocA family oxidoreductase</fullName>
    </submittedName>
</protein>
<organism evidence="3 4">
    <name type="scientific">Pontiella agarivorans</name>
    <dbReference type="NCBI Taxonomy" id="3038953"/>
    <lineage>
        <taxon>Bacteria</taxon>
        <taxon>Pseudomonadati</taxon>
        <taxon>Kiritimatiellota</taxon>
        <taxon>Kiritimatiellia</taxon>
        <taxon>Kiritimatiellales</taxon>
        <taxon>Pontiellaceae</taxon>
        <taxon>Pontiella</taxon>
    </lineage>
</organism>
<evidence type="ECO:0000313" key="4">
    <source>
        <dbReference type="Proteomes" id="UP001290861"/>
    </source>
</evidence>
<accession>A0ABU5MWB0</accession>
<feature type="chain" id="PRO_5046984164" evidence="1">
    <location>
        <begin position="18"/>
        <end position="458"/>
    </location>
</feature>
<dbReference type="Pfam" id="PF01408">
    <property type="entry name" value="GFO_IDH_MocA"/>
    <property type="match status" value="1"/>
</dbReference>
<comment type="caution">
    <text evidence="3">The sequence shown here is derived from an EMBL/GenBank/DDBJ whole genome shotgun (WGS) entry which is preliminary data.</text>
</comment>
<dbReference type="Gene3D" id="3.40.50.720">
    <property type="entry name" value="NAD(P)-binding Rossmann-like Domain"/>
    <property type="match status" value="1"/>
</dbReference>
<feature type="domain" description="Gfo/Idh/MocA-like oxidoreductase N-terminal" evidence="2">
    <location>
        <begin position="37"/>
        <end position="150"/>
    </location>
</feature>
<evidence type="ECO:0000256" key="1">
    <source>
        <dbReference type="SAM" id="SignalP"/>
    </source>
</evidence>
<dbReference type="PANTHER" id="PTHR43818">
    <property type="entry name" value="BCDNA.GH03377"/>
    <property type="match status" value="1"/>
</dbReference>
<dbReference type="Gene3D" id="3.30.360.10">
    <property type="entry name" value="Dihydrodipicolinate Reductase, domain 2"/>
    <property type="match status" value="1"/>
</dbReference>
<evidence type="ECO:0000313" key="3">
    <source>
        <dbReference type="EMBL" id="MDZ8118447.1"/>
    </source>
</evidence>
<evidence type="ECO:0000259" key="2">
    <source>
        <dbReference type="Pfam" id="PF01408"/>
    </source>
</evidence>
<name>A0ABU5MWB0_9BACT</name>
<dbReference type="Proteomes" id="UP001290861">
    <property type="component" value="Unassembled WGS sequence"/>
</dbReference>
<dbReference type="PANTHER" id="PTHR43818:SF10">
    <property type="entry name" value="NADH-DEPENDENT DEHYDROGENASE-RELATED"/>
    <property type="match status" value="1"/>
</dbReference>
<keyword evidence="4" id="KW-1185">Reference proteome</keyword>
<feature type="signal peptide" evidence="1">
    <location>
        <begin position="1"/>
        <end position="17"/>
    </location>
</feature>
<proteinExistence type="predicted"/>
<gene>
    <name evidence="3" type="ORF">P9H32_07360</name>
</gene>
<dbReference type="InterPro" id="IPR050463">
    <property type="entry name" value="Gfo/Idh/MocA_oxidrdct_glycsds"/>
</dbReference>
<sequence length="458" mass="51719">MKKVKRRSVLKAGTAAAAVTPAMFSIGKPGPSANSKLNIAMIGAGNIAGMAYGGCKGENIVALADVDSNMFPKWAVDQGAKTFEDFRVMLDKMGKDIDAVCINTPDHTHFVATIDAMRRGKHVCTQKPLTHNIREARALRKAKKKYGVTTNMAVQGHTYDGIRQMREWYEADVFGQVTEVHSWRSGPPWKPYSGGNNFYWHKPVEFPPPGAAIPSNFNWDLWKGPVVTDLPFNRFYHPKSWRGFNTFGSGIFGDWMPHISDAPVWILDLYEPTVVELEEKEGGNEWMVPDANRVRWEFKKRGNKAPCTFYWHNGGPKFAPEFFDDWTWSKKLPNSGTIYRGEKQNGYTDHRSNHPRLANKEAAKAFKESGYPSEKYPRIAGGPFQEWIRAIKGEGPEPGANFDYASAFTEMMLIGVLAARFGGRIEWDSKKMKASNRPELDAFIQEPIRSGWDYSEYL</sequence>
<dbReference type="PROSITE" id="PS51318">
    <property type="entry name" value="TAT"/>
    <property type="match status" value="1"/>
</dbReference>
<dbReference type="EMBL" id="JARVCO010000008">
    <property type="protein sequence ID" value="MDZ8118447.1"/>
    <property type="molecule type" value="Genomic_DNA"/>
</dbReference>
<dbReference type="InterPro" id="IPR036291">
    <property type="entry name" value="NAD(P)-bd_dom_sf"/>
</dbReference>
<keyword evidence="1" id="KW-0732">Signal</keyword>
<dbReference type="InterPro" id="IPR000683">
    <property type="entry name" value="Gfo/Idh/MocA-like_OxRdtase_N"/>
</dbReference>